<sequence length="72" mass="8298">MGLYAVELMAWTGAVLYCCKLGGHELQEKLVWHGGCSDSRRWWSCVVGEQLLVVISRRHYRDRLSRLSTQDS</sequence>
<dbReference type="Gramene" id="RZC43929">
    <property type="protein sequence ID" value="RZC43929"/>
    <property type="gene ID" value="C5167_036875"/>
</dbReference>
<dbReference type="AlphaFoldDB" id="A0A4Y7I956"/>
<gene>
    <name evidence="1" type="ORF">C5167_036875</name>
</gene>
<dbReference type="Proteomes" id="UP000316621">
    <property type="component" value="Chromosome 1"/>
</dbReference>
<evidence type="ECO:0000313" key="1">
    <source>
        <dbReference type="EMBL" id="RZC43929.1"/>
    </source>
</evidence>
<accession>A0A4Y7I956</accession>
<dbReference type="EMBL" id="CM010715">
    <property type="protein sequence ID" value="RZC43929.1"/>
    <property type="molecule type" value="Genomic_DNA"/>
</dbReference>
<organism evidence="1 2">
    <name type="scientific">Papaver somniferum</name>
    <name type="common">Opium poppy</name>
    <dbReference type="NCBI Taxonomy" id="3469"/>
    <lineage>
        <taxon>Eukaryota</taxon>
        <taxon>Viridiplantae</taxon>
        <taxon>Streptophyta</taxon>
        <taxon>Embryophyta</taxon>
        <taxon>Tracheophyta</taxon>
        <taxon>Spermatophyta</taxon>
        <taxon>Magnoliopsida</taxon>
        <taxon>Ranunculales</taxon>
        <taxon>Papaveraceae</taxon>
        <taxon>Papaveroideae</taxon>
        <taxon>Papaver</taxon>
    </lineage>
</organism>
<reference evidence="1 2" key="1">
    <citation type="journal article" date="2018" name="Science">
        <title>The opium poppy genome and morphinan production.</title>
        <authorList>
            <person name="Guo L."/>
            <person name="Winzer T."/>
            <person name="Yang X."/>
            <person name="Li Y."/>
            <person name="Ning Z."/>
            <person name="He Z."/>
            <person name="Teodor R."/>
            <person name="Lu Y."/>
            <person name="Bowser T.A."/>
            <person name="Graham I.A."/>
            <person name="Ye K."/>
        </authorList>
    </citation>
    <scope>NUCLEOTIDE SEQUENCE [LARGE SCALE GENOMIC DNA]</scope>
    <source>
        <strain evidence="2">cv. HN1</strain>
        <tissue evidence="1">Leaves</tissue>
    </source>
</reference>
<evidence type="ECO:0000313" key="2">
    <source>
        <dbReference type="Proteomes" id="UP000316621"/>
    </source>
</evidence>
<proteinExistence type="predicted"/>
<protein>
    <submittedName>
        <fullName evidence="1">Uncharacterized protein</fullName>
    </submittedName>
</protein>
<keyword evidence="2" id="KW-1185">Reference proteome</keyword>
<name>A0A4Y7I956_PAPSO</name>